<dbReference type="GO" id="GO:0016020">
    <property type="term" value="C:membrane"/>
    <property type="evidence" value="ECO:0007669"/>
    <property type="project" value="UniProtKB-SubCell"/>
</dbReference>
<comment type="caution">
    <text evidence="10">The sequence shown here is derived from an EMBL/GenBank/DDBJ whole genome shotgun (WGS) entry which is preliminary data.</text>
</comment>
<dbReference type="GO" id="GO:0008324">
    <property type="term" value="F:monoatomic cation transmembrane transporter activity"/>
    <property type="evidence" value="ECO:0007669"/>
    <property type="project" value="TreeGrafter"/>
</dbReference>
<dbReference type="AlphaFoldDB" id="A0A9W6TLN0"/>
<evidence type="ECO:0000313" key="11">
    <source>
        <dbReference type="Proteomes" id="UP001165121"/>
    </source>
</evidence>
<feature type="transmembrane region" description="Helical" evidence="7">
    <location>
        <begin position="582"/>
        <end position="601"/>
    </location>
</feature>
<feature type="transmembrane region" description="Helical" evidence="7">
    <location>
        <begin position="111"/>
        <end position="131"/>
    </location>
</feature>
<dbReference type="OrthoDB" id="407410at2759"/>
<feature type="transmembrane region" description="Helical" evidence="7">
    <location>
        <begin position="73"/>
        <end position="90"/>
    </location>
</feature>
<reference evidence="10" key="1">
    <citation type="submission" date="2023-04" db="EMBL/GenBank/DDBJ databases">
        <title>Phytophthora fragariaefolia NBRC 109709.</title>
        <authorList>
            <person name="Ichikawa N."/>
            <person name="Sato H."/>
            <person name="Tonouchi N."/>
        </authorList>
    </citation>
    <scope>NUCLEOTIDE SEQUENCE</scope>
    <source>
        <strain evidence="10">NBRC 109709</strain>
    </source>
</reference>
<dbReference type="PANTHER" id="PTHR12266:SF0">
    <property type="entry name" value="MITOCHONDRIAL SODIUM_CALCIUM EXCHANGER PROTEIN"/>
    <property type="match status" value="1"/>
</dbReference>
<feature type="transmembrane region" description="Helical" evidence="7">
    <location>
        <begin position="651"/>
        <end position="677"/>
    </location>
</feature>
<evidence type="ECO:0000313" key="10">
    <source>
        <dbReference type="EMBL" id="GMF17789.1"/>
    </source>
</evidence>
<evidence type="ECO:0000256" key="8">
    <source>
        <dbReference type="SAM" id="SignalP"/>
    </source>
</evidence>
<dbReference type="InterPro" id="IPR004837">
    <property type="entry name" value="NaCa_Exmemb"/>
</dbReference>
<protein>
    <submittedName>
        <fullName evidence="10">Unnamed protein product</fullName>
    </submittedName>
</protein>
<feature type="signal peptide" evidence="8">
    <location>
        <begin position="1"/>
        <end position="19"/>
    </location>
</feature>
<feature type="transmembrane region" description="Helical" evidence="7">
    <location>
        <begin position="529"/>
        <end position="548"/>
    </location>
</feature>
<feature type="domain" description="Sodium/calcium exchanger membrane region" evidence="9">
    <location>
        <begin position="590"/>
        <end position="703"/>
    </location>
</feature>
<dbReference type="EMBL" id="BSXT01000110">
    <property type="protein sequence ID" value="GMF17789.1"/>
    <property type="molecule type" value="Genomic_DNA"/>
</dbReference>
<keyword evidence="2" id="KW-0813">Transport</keyword>
<evidence type="ECO:0000256" key="1">
    <source>
        <dbReference type="ARBA" id="ARBA00004141"/>
    </source>
</evidence>
<keyword evidence="11" id="KW-1185">Reference proteome</keyword>
<dbReference type="Proteomes" id="UP001165121">
    <property type="component" value="Unassembled WGS sequence"/>
</dbReference>
<feature type="transmembrane region" description="Helical" evidence="7">
    <location>
        <begin position="554"/>
        <end position="570"/>
    </location>
</feature>
<organism evidence="10 11">
    <name type="scientific">Phytophthora fragariaefolia</name>
    <dbReference type="NCBI Taxonomy" id="1490495"/>
    <lineage>
        <taxon>Eukaryota</taxon>
        <taxon>Sar</taxon>
        <taxon>Stramenopiles</taxon>
        <taxon>Oomycota</taxon>
        <taxon>Peronosporomycetes</taxon>
        <taxon>Peronosporales</taxon>
        <taxon>Peronosporaceae</taxon>
        <taxon>Phytophthora</taxon>
    </lineage>
</organism>
<evidence type="ECO:0000256" key="4">
    <source>
        <dbReference type="ARBA" id="ARBA00022989"/>
    </source>
</evidence>
<evidence type="ECO:0000256" key="5">
    <source>
        <dbReference type="ARBA" id="ARBA00023136"/>
    </source>
</evidence>
<proteinExistence type="predicted"/>
<dbReference type="PANTHER" id="PTHR12266">
    <property type="entry name" value="NA+/CA2+ K+ INDEPENDENT EXCHANGER"/>
    <property type="match status" value="1"/>
</dbReference>
<feature type="transmembrane region" description="Helical" evidence="7">
    <location>
        <begin position="143"/>
        <end position="167"/>
    </location>
</feature>
<dbReference type="InterPro" id="IPR008972">
    <property type="entry name" value="Cupredoxin"/>
</dbReference>
<comment type="subcellular location">
    <subcellularLocation>
        <location evidence="1">Membrane</location>
        <topology evidence="1">Multi-pass membrane protein</topology>
    </subcellularLocation>
</comment>
<feature type="transmembrane region" description="Helical" evidence="7">
    <location>
        <begin position="607"/>
        <end position="630"/>
    </location>
</feature>
<dbReference type="Gene3D" id="1.20.1420.30">
    <property type="entry name" value="NCX, central ion-binding region"/>
    <property type="match status" value="2"/>
</dbReference>
<sequence>MLKWLRLLTLLLLAATALAASAPVEGEDPAVDSGDNAAPPPPYDCTGPSSTGDSFIDYDHLVHCNPLLQGSPVLGKTALVLCLVLLLYLLSSTADEFFCPVLQAIVEKYRIPAHVAGVTFLSFGNGSPDVFSNIAAFATPTPSIGVTAILGGGLLVTTVITACVGLVSDGQEQLIPRTFLRDVVFYFIAVLYLGLVFFDGKVGLLEAVGFLCIYFVYVLVVFSDKQLAACCVPSKASVEDSIYAVLDDDDDLEFWSSTASEKSTAGSPVSFPARTEQPQLQQQQKRRPYLKSQTIPVYDTFARSHIFSDSEQSEPSPRFLDRMLYRKSSVPTPRSKPHLCDDLGVIGRNEGQSLLEVTDVHLKRPSSMCVGSMQESLRRIRRQRRRRKTAWESLETSAHFGASARRWTRGYHALSDIDEVAPGLEGGREEMGMEMENEISNEEVTRKEEEATAQAAEEEQLAKEAIMAVSAFDRVKVQAKRWRRLLIRSGRCLYSAFDRFVWNPFEVLTVFIRRLTIPLVDEDTWDKNLVVVCPPFAMLVFGVSVFSFSIEDPVFLMTVVVVGGMFSAIIEYSASPLAPPEGWMLAPFIYVAFVMSVIWIMNIANEVLAVLETLGELFGISSSVLGVLAWGNSIGDLVSNMAIARDGFPTMAFAGCFAGPMFNLLIGIGLSLTIAILSRGPIFLGEPTPLVYLGFGYLLLSLLLNIGMASCDVVFLIAQIYCCRNSSIAINPATANLIYCYGDILSPDMPFNPSMLRFGRTISFLWRCSWLRLCNTGLCLSERLPIKNCHYRKEVEAITTGNTLATTGSTHQSKGVRLATMTDKASGRLKLFVDKVYCDQSSEAISASYSPSRALLGLPQLKRGLAVMTGAQSCPTMEIMYDQDKQINISTIADTLQCVKDTVEKWNFINPTADAHPFHWPLVHVQCGDTVDTIRTNELMDVSGTRAADTITQVCYVACTLGDYLIDHSTRESRVL</sequence>
<evidence type="ECO:0000259" key="9">
    <source>
        <dbReference type="Pfam" id="PF01699"/>
    </source>
</evidence>
<evidence type="ECO:0000256" key="6">
    <source>
        <dbReference type="SAM" id="MobiDB-lite"/>
    </source>
</evidence>
<keyword evidence="8" id="KW-0732">Signal</keyword>
<feature type="transmembrane region" description="Helical" evidence="7">
    <location>
        <begin position="697"/>
        <end position="718"/>
    </location>
</feature>
<feature type="domain" description="Sodium/calcium exchanger membrane region" evidence="9">
    <location>
        <begin position="81"/>
        <end position="222"/>
    </location>
</feature>
<keyword evidence="5 7" id="KW-0472">Membrane</keyword>
<feature type="transmembrane region" description="Helical" evidence="7">
    <location>
        <begin position="204"/>
        <end position="222"/>
    </location>
</feature>
<dbReference type="InterPro" id="IPR044880">
    <property type="entry name" value="NCX_ion-bd_dom_sf"/>
</dbReference>
<feature type="region of interest" description="Disordered" evidence="6">
    <location>
        <begin position="260"/>
        <end position="289"/>
    </location>
</feature>
<dbReference type="InterPro" id="IPR051359">
    <property type="entry name" value="CaCA_antiporter"/>
</dbReference>
<name>A0A9W6TLN0_9STRA</name>
<feature type="region of interest" description="Disordered" evidence="6">
    <location>
        <begin position="25"/>
        <end position="44"/>
    </location>
</feature>
<accession>A0A9W6TLN0</accession>
<evidence type="ECO:0000256" key="2">
    <source>
        <dbReference type="ARBA" id="ARBA00022448"/>
    </source>
</evidence>
<gene>
    <name evidence="10" type="ORF">Pfra01_000134600</name>
</gene>
<keyword evidence="3 7" id="KW-0812">Transmembrane</keyword>
<dbReference type="Pfam" id="PF01699">
    <property type="entry name" value="Na_Ca_ex"/>
    <property type="match status" value="2"/>
</dbReference>
<evidence type="ECO:0000256" key="7">
    <source>
        <dbReference type="SAM" id="Phobius"/>
    </source>
</evidence>
<dbReference type="Gene3D" id="2.60.40.420">
    <property type="entry name" value="Cupredoxins - blue copper proteins"/>
    <property type="match status" value="1"/>
</dbReference>
<feature type="chain" id="PRO_5040922545" evidence="8">
    <location>
        <begin position="20"/>
        <end position="976"/>
    </location>
</feature>
<feature type="transmembrane region" description="Helical" evidence="7">
    <location>
        <begin position="179"/>
        <end position="198"/>
    </location>
</feature>
<keyword evidence="4 7" id="KW-1133">Transmembrane helix</keyword>
<evidence type="ECO:0000256" key="3">
    <source>
        <dbReference type="ARBA" id="ARBA00022692"/>
    </source>
</evidence>